<dbReference type="CDD" id="cd02980">
    <property type="entry name" value="TRX_Fd_family"/>
    <property type="match status" value="1"/>
</dbReference>
<evidence type="ECO:0000313" key="2">
    <source>
        <dbReference type="Proteomes" id="UP000284178"/>
    </source>
</evidence>
<protein>
    <submittedName>
        <fullName evidence="1">(2Fe-2S) ferredoxin domain-containing protein</fullName>
    </submittedName>
</protein>
<name>A0A412G4J8_9FIRM</name>
<proteinExistence type="predicted"/>
<dbReference type="Gene3D" id="3.40.30.10">
    <property type="entry name" value="Glutaredoxin"/>
    <property type="match status" value="1"/>
</dbReference>
<evidence type="ECO:0000313" key="1">
    <source>
        <dbReference type="EMBL" id="RGR75624.1"/>
    </source>
</evidence>
<accession>A0A412G4J8</accession>
<dbReference type="RefSeq" id="WP_006059865.1">
    <property type="nucleotide sequence ID" value="NZ_CABJCV010000004.1"/>
</dbReference>
<organism evidence="1 2">
    <name type="scientific">Holdemania filiformis</name>
    <dbReference type="NCBI Taxonomy" id="61171"/>
    <lineage>
        <taxon>Bacteria</taxon>
        <taxon>Bacillati</taxon>
        <taxon>Bacillota</taxon>
        <taxon>Erysipelotrichia</taxon>
        <taxon>Erysipelotrichales</taxon>
        <taxon>Erysipelotrichaceae</taxon>
        <taxon>Holdemania</taxon>
    </lineage>
</organism>
<dbReference type="EMBL" id="QRUP01000004">
    <property type="protein sequence ID" value="RGR75624.1"/>
    <property type="molecule type" value="Genomic_DNA"/>
</dbReference>
<comment type="caution">
    <text evidence="1">The sequence shown here is derived from an EMBL/GenBank/DDBJ whole genome shotgun (WGS) entry which is preliminary data.</text>
</comment>
<sequence>MVTVEVCIGSACYVKGSNEVVTILQELIKEKGWEDQVNVKGAFCMQVCTQGLGLRVNGKQLLGVGLHNVREVLEQEITAALA</sequence>
<dbReference type="SUPFAM" id="SSF52833">
    <property type="entry name" value="Thioredoxin-like"/>
    <property type="match status" value="1"/>
</dbReference>
<keyword evidence="2" id="KW-1185">Reference proteome</keyword>
<dbReference type="AlphaFoldDB" id="A0A412G4J8"/>
<dbReference type="InterPro" id="IPR036249">
    <property type="entry name" value="Thioredoxin-like_sf"/>
</dbReference>
<dbReference type="Proteomes" id="UP000284178">
    <property type="component" value="Unassembled WGS sequence"/>
</dbReference>
<gene>
    <name evidence="1" type="ORF">DWY25_05150</name>
</gene>
<reference evidence="1 2" key="1">
    <citation type="submission" date="2018-08" db="EMBL/GenBank/DDBJ databases">
        <title>A genome reference for cultivated species of the human gut microbiota.</title>
        <authorList>
            <person name="Zou Y."/>
            <person name="Xue W."/>
            <person name="Luo G."/>
        </authorList>
    </citation>
    <scope>NUCLEOTIDE SEQUENCE [LARGE SCALE GENOMIC DNA]</scope>
    <source>
        <strain evidence="1 2">AF24-29</strain>
    </source>
</reference>
<dbReference type="GeneID" id="83014791"/>